<reference evidence="1 2" key="1">
    <citation type="journal article" date="2016" name="Mol. Biol. Evol.">
        <title>Genome-Wide Survey of Gut Fungi (Harpellales) Reveals the First Horizontally Transferred Ubiquitin Gene from a Mosquito Host.</title>
        <authorList>
            <person name="Wang Y."/>
            <person name="White M.M."/>
            <person name="Kvist S."/>
            <person name="Moncalvo J.M."/>
        </authorList>
    </citation>
    <scope>NUCLEOTIDE SEQUENCE [LARGE SCALE GENOMIC DNA]</scope>
    <source>
        <strain evidence="1 2">ALG-7-W6</strain>
    </source>
</reference>
<protein>
    <submittedName>
        <fullName evidence="1">Putative pyrophosphatase/phosphodiesterase</fullName>
    </submittedName>
</protein>
<dbReference type="Pfam" id="PF01663">
    <property type="entry name" value="Phosphodiest"/>
    <property type="match status" value="1"/>
</dbReference>
<evidence type="ECO:0000313" key="2">
    <source>
        <dbReference type="Proteomes" id="UP000187455"/>
    </source>
</evidence>
<dbReference type="PANTHER" id="PTHR10151">
    <property type="entry name" value="ECTONUCLEOTIDE PYROPHOSPHATASE/PHOSPHODIESTERASE"/>
    <property type="match status" value="1"/>
</dbReference>
<proteinExistence type="predicted"/>
<dbReference type="Gene3D" id="3.40.720.10">
    <property type="entry name" value="Alkaline Phosphatase, subunit A"/>
    <property type="match status" value="1"/>
</dbReference>
<name>A0A1R0H7D9_9FUNG</name>
<dbReference type="Proteomes" id="UP000187455">
    <property type="component" value="Unassembled WGS sequence"/>
</dbReference>
<dbReference type="InterPro" id="IPR017850">
    <property type="entry name" value="Alkaline_phosphatase_core_sf"/>
</dbReference>
<evidence type="ECO:0000313" key="1">
    <source>
        <dbReference type="EMBL" id="OLY85033.1"/>
    </source>
</evidence>
<keyword evidence="2" id="KW-1185">Reference proteome</keyword>
<dbReference type="STRING" id="133383.A0A1R0H7D9"/>
<dbReference type="InterPro" id="IPR002591">
    <property type="entry name" value="Phosphodiest/P_Trfase"/>
</dbReference>
<accession>A0A1R0H7D9</accession>
<comment type="caution">
    <text evidence="1">The sequence shown here is derived from an EMBL/GenBank/DDBJ whole genome shotgun (WGS) entry which is preliminary data.</text>
</comment>
<dbReference type="OrthoDB" id="415411at2759"/>
<organism evidence="1 2">
    <name type="scientific">Smittium mucronatum</name>
    <dbReference type="NCBI Taxonomy" id="133383"/>
    <lineage>
        <taxon>Eukaryota</taxon>
        <taxon>Fungi</taxon>
        <taxon>Fungi incertae sedis</taxon>
        <taxon>Zoopagomycota</taxon>
        <taxon>Kickxellomycotina</taxon>
        <taxon>Harpellomycetes</taxon>
        <taxon>Harpellales</taxon>
        <taxon>Legeriomycetaceae</taxon>
        <taxon>Smittium</taxon>
    </lineage>
</organism>
<dbReference type="Gene3D" id="3.30.1360.180">
    <property type="match status" value="1"/>
</dbReference>
<dbReference type="EMBL" id="LSSL01000266">
    <property type="protein sequence ID" value="OLY85033.1"/>
    <property type="molecule type" value="Genomic_DNA"/>
</dbReference>
<dbReference type="CDD" id="cd16018">
    <property type="entry name" value="Enpp"/>
    <property type="match status" value="1"/>
</dbReference>
<dbReference type="AlphaFoldDB" id="A0A1R0H7D9"/>
<sequence>MARISLINISYSLFFYKFATGSPLQTRDNNSPLNDKSNTVILISIDGFYQDYFNRGLTPNIANLGKGGVFANYMTPVFPSVTFPNHYTIATGLYPEQHGIIANSFYSKKFNATFTYEDSSQEESRWWGGEPIWVTAEKNKLISSVDQFPGSEAEIMGYRPTFHTPYNESIPMLPKMDRLVNLLQLPAAQRPALLISYFVELDNMGHAFGPNSKEVNATLVQIDSAFKYLIDQLVSKSLFDKVNIIIVSDHGMESSLIPRDVIFVNSLLDQANLELSQNPKRSKCLSLKPTKEKILDVHLVPHAGIYPVDDKDIMPIYKKLKIVEDKTKFNVYLKKDIPERYIFELNDRIPPVLVVSNEPIIMLYNATEYNSSELSKRSSGIDKRQVVGEYPYGMHGYDNTLENMRAIFIGHGPAFKSPKVPTPSTNFPGVDAIDVYNVMAKLLKVAPAKNEGNPSVALNMVL</sequence>
<gene>
    <name evidence="1" type="ORF">AYI68_g788</name>
</gene>
<dbReference type="SUPFAM" id="SSF53649">
    <property type="entry name" value="Alkaline phosphatase-like"/>
    <property type="match status" value="1"/>
</dbReference>
<dbReference type="GO" id="GO:0017111">
    <property type="term" value="F:ribonucleoside triphosphate phosphatase activity"/>
    <property type="evidence" value="ECO:0007669"/>
    <property type="project" value="TreeGrafter"/>
</dbReference>
<dbReference type="GO" id="GO:0047429">
    <property type="term" value="F:nucleoside triphosphate diphosphatase activity"/>
    <property type="evidence" value="ECO:0007669"/>
    <property type="project" value="TreeGrafter"/>
</dbReference>
<dbReference type="PANTHER" id="PTHR10151:SF120">
    <property type="entry name" value="BIS(5'-ADENOSYL)-TRIPHOSPHATASE"/>
    <property type="match status" value="1"/>
</dbReference>
<dbReference type="GO" id="GO:0009141">
    <property type="term" value="P:nucleoside triphosphate metabolic process"/>
    <property type="evidence" value="ECO:0007669"/>
    <property type="project" value="TreeGrafter"/>
</dbReference>